<dbReference type="Gene3D" id="1.20.1250.20">
    <property type="entry name" value="MFS general substrate transporter like domains"/>
    <property type="match status" value="1"/>
</dbReference>
<gene>
    <name evidence="6" type="ORF">P5673_000046</name>
</gene>
<feature type="transmembrane region" description="Helical" evidence="5">
    <location>
        <begin position="116"/>
        <end position="146"/>
    </location>
</feature>
<protein>
    <submittedName>
        <fullName evidence="6">Organic cation transporter protein</fullName>
    </submittedName>
</protein>
<dbReference type="InterPro" id="IPR005828">
    <property type="entry name" value="MFS_sugar_transport-like"/>
</dbReference>
<dbReference type="PANTHER" id="PTHR24064">
    <property type="entry name" value="SOLUTE CARRIER FAMILY 22 MEMBER"/>
    <property type="match status" value="1"/>
</dbReference>
<evidence type="ECO:0000313" key="7">
    <source>
        <dbReference type="Proteomes" id="UP001249851"/>
    </source>
</evidence>
<dbReference type="AlphaFoldDB" id="A0AAD9R6U6"/>
<keyword evidence="2 5" id="KW-0812">Transmembrane</keyword>
<feature type="transmembrane region" description="Helical" evidence="5">
    <location>
        <begin position="421"/>
        <end position="440"/>
    </location>
</feature>
<evidence type="ECO:0000256" key="4">
    <source>
        <dbReference type="ARBA" id="ARBA00023136"/>
    </source>
</evidence>
<dbReference type="InterPro" id="IPR036259">
    <property type="entry name" value="MFS_trans_sf"/>
</dbReference>
<evidence type="ECO:0000313" key="6">
    <source>
        <dbReference type="EMBL" id="KAK2573938.1"/>
    </source>
</evidence>
<organism evidence="6 7">
    <name type="scientific">Acropora cervicornis</name>
    <name type="common">Staghorn coral</name>
    <dbReference type="NCBI Taxonomy" id="6130"/>
    <lineage>
        <taxon>Eukaryota</taxon>
        <taxon>Metazoa</taxon>
        <taxon>Cnidaria</taxon>
        <taxon>Anthozoa</taxon>
        <taxon>Hexacorallia</taxon>
        <taxon>Scleractinia</taxon>
        <taxon>Astrocoeniina</taxon>
        <taxon>Acroporidae</taxon>
        <taxon>Acropora</taxon>
    </lineage>
</organism>
<proteinExistence type="predicted"/>
<accession>A0AAD9R6U6</accession>
<evidence type="ECO:0000256" key="5">
    <source>
        <dbReference type="SAM" id="Phobius"/>
    </source>
</evidence>
<reference evidence="6" key="2">
    <citation type="journal article" date="2023" name="Science">
        <title>Genomic signatures of disease resistance in endangered staghorn corals.</title>
        <authorList>
            <person name="Vollmer S.V."/>
            <person name="Selwyn J.D."/>
            <person name="Despard B.A."/>
            <person name="Roesel C.L."/>
        </authorList>
    </citation>
    <scope>NUCLEOTIDE SEQUENCE</scope>
    <source>
        <strain evidence="6">K2</strain>
    </source>
</reference>
<feature type="transmembrane region" description="Helical" evidence="5">
    <location>
        <begin position="181"/>
        <end position="199"/>
    </location>
</feature>
<dbReference type="Pfam" id="PF00083">
    <property type="entry name" value="Sugar_tr"/>
    <property type="match status" value="1"/>
</dbReference>
<name>A0AAD9R6U6_ACRCE</name>
<feature type="transmembrane region" description="Helical" evidence="5">
    <location>
        <begin position="272"/>
        <end position="293"/>
    </location>
</feature>
<comment type="subcellular location">
    <subcellularLocation>
        <location evidence="1">Membrane</location>
        <topology evidence="1">Multi-pass membrane protein</topology>
    </subcellularLocation>
</comment>
<keyword evidence="4 5" id="KW-0472">Membrane</keyword>
<reference evidence="6" key="1">
    <citation type="journal article" date="2023" name="G3 (Bethesda)">
        <title>Whole genome assembly and annotation of the endangered Caribbean coral Acropora cervicornis.</title>
        <authorList>
            <person name="Selwyn J.D."/>
            <person name="Vollmer S.V."/>
        </authorList>
    </citation>
    <scope>NUCLEOTIDE SEQUENCE</scope>
    <source>
        <strain evidence="6">K2</strain>
    </source>
</reference>
<evidence type="ECO:0000256" key="1">
    <source>
        <dbReference type="ARBA" id="ARBA00004141"/>
    </source>
</evidence>
<dbReference type="GO" id="GO:0016020">
    <property type="term" value="C:membrane"/>
    <property type="evidence" value="ECO:0007669"/>
    <property type="project" value="UniProtKB-SubCell"/>
</dbReference>
<dbReference type="Proteomes" id="UP001249851">
    <property type="component" value="Unassembled WGS sequence"/>
</dbReference>
<comment type="caution">
    <text evidence="6">The sequence shown here is derived from an EMBL/GenBank/DDBJ whole genome shotgun (WGS) entry which is preliminary data.</text>
</comment>
<keyword evidence="3 5" id="KW-1133">Transmembrane helix</keyword>
<feature type="transmembrane region" description="Helical" evidence="5">
    <location>
        <begin position="158"/>
        <end position="175"/>
    </location>
</feature>
<feature type="transmembrane region" description="Helical" evidence="5">
    <location>
        <begin position="329"/>
        <end position="348"/>
    </location>
</feature>
<keyword evidence="7" id="KW-1185">Reference proteome</keyword>
<dbReference type="SUPFAM" id="SSF103473">
    <property type="entry name" value="MFS general substrate transporter"/>
    <property type="match status" value="1"/>
</dbReference>
<dbReference type="EMBL" id="JARQWQ010000001">
    <property type="protein sequence ID" value="KAK2573938.1"/>
    <property type="molecule type" value="Genomic_DNA"/>
</dbReference>
<evidence type="ECO:0000256" key="3">
    <source>
        <dbReference type="ARBA" id="ARBA00022989"/>
    </source>
</evidence>
<feature type="transmembrane region" description="Helical" evidence="5">
    <location>
        <begin position="25"/>
        <end position="50"/>
    </location>
</feature>
<dbReference type="GO" id="GO:0022857">
    <property type="term" value="F:transmembrane transporter activity"/>
    <property type="evidence" value="ECO:0007669"/>
    <property type="project" value="InterPro"/>
</dbReference>
<sequence>MPEKKKISTFDDILTSVSSFGHWQILLYLVTCTLVIIPSTLQVIGFVFFAGTPRFHCVTPNVTCEDSKCCENCTEYWNLICDRAYAGANVQATYSAGMLVGSLVFGATSDFLGRRFCIYLCAILLVPAFAVGLFVAHYVFVLELVGPIHRTLADKVQSLFWCIGAGLIALLGYFIPHWRTLLLVCSFPPLLVFTLYAIFPESARWLAVKGHLTQAHVVLMTYASKSSLSVDSDSLKNELTEYYESEMESRVGVSKRTTFLELVSSQRLRKRTAILCFNWMIISMVYYGFLLYVTRLSGSPYLNLFLMYLSDVPTHIVCWLVLKKFGRRIPHSLMMILGGFTCLMVLAVRKDQKSAIAALAFIGRFMASGSFSNIYLYSSELFPTTLRNQGIGLCSTSARIGSIIAPYVVMLAQLPDLSSTLPMVIFGSLTVAAGFMSLLLPETLFCPTFQTVEEVNNDKEFYGTVCMGKPRPCPLPCLR</sequence>
<feature type="transmembrane region" description="Helical" evidence="5">
    <location>
        <begin position="354"/>
        <end position="378"/>
    </location>
</feature>
<evidence type="ECO:0000256" key="2">
    <source>
        <dbReference type="ARBA" id="ARBA00022692"/>
    </source>
</evidence>